<organism evidence="3 4">
    <name type="scientific">Porites evermanni</name>
    <dbReference type="NCBI Taxonomy" id="104178"/>
    <lineage>
        <taxon>Eukaryota</taxon>
        <taxon>Metazoa</taxon>
        <taxon>Cnidaria</taxon>
        <taxon>Anthozoa</taxon>
        <taxon>Hexacorallia</taxon>
        <taxon>Scleractinia</taxon>
        <taxon>Fungiina</taxon>
        <taxon>Poritidae</taxon>
        <taxon>Porites</taxon>
    </lineage>
</organism>
<sequence>MRSLPVGLFLVAFLTICSGAPSFNRVGRPRFFLRDEKRTAGNVDMEACLKAHNQLRAKHNALPLSWDTKLANDAQKWANDLVKLGKMMHATGTGEGENLYWSASTSKVATCVDAVEAWASEEKDYPVDHPPQTFEEFANNGKAIGHYTQEVWKATKKVGVAIATKKDGVFFNTYIVARYYPPGNMLGDFGSNVE</sequence>
<dbReference type="SMART" id="SM00198">
    <property type="entry name" value="SCP"/>
    <property type="match status" value="1"/>
</dbReference>
<dbReference type="InterPro" id="IPR034113">
    <property type="entry name" value="SCP_GAPR1-like"/>
</dbReference>
<dbReference type="CDD" id="cd05382">
    <property type="entry name" value="CAP_GAPR1-like"/>
    <property type="match status" value="1"/>
</dbReference>
<name>A0ABN8LPS6_9CNID</name>
<dbReference type="InterPro" id="IPR035940">
    <property type="entry name" value="CAP_sf"/>
</dbReference>
<gene>
    <name evidence="3" type="ORF">PEVE_00001850</name>
</gene>
<evidence type="ECO:0000256" key="1">
    <source>
        <dbReference type="SAM" id="SignalP"/>
    </source>
</evidence>
<evidence type="ECO:0000313" key="3">
    <source>
        <dbReference type="EMBL" id="CAH3019218.1"/>
    </source>
</evidence>
<dbReference type="EMBL" id="CALNXI010000110">
    <property type="protein sequence ID" value="CAH3019218.1"/>
    <property type="molecule type" value="Genomic_DNA"/>
</dbReference>
<accession>A0ABN8LPS6</accession>
<dbReference type="PANTHER" id="PTHR10334">
    <property type="entry name" value="CYSTEINE-RICH SECRETORY PROTEIN-RELATED"/>
    <property type="match status" value="1"/>
</dbReference>
<dbReference type="Proteomes" id="UP001159427">
    <property type="component" value="Unassembled WGS sequence"/>
</dbReference>
<feature type="domain" description="SCP" evidence="2">
    <location>
        <begin position="43"/>
        <end position="187"/>
    </location>
</feature>
<feature type="chain" id="PRO_5045036705" description="SCP domain-containing protein" evidence="1">
    <location>
        <begin position="20"/>
        <end position="194"/>
    </location>
</feature>
<dbReference type="InterPro" id="IPR014044">
    <property type="entry name" value="CAP_dom"/>
</dbReference>
<dbReference type="SUPFAM" id="SSF55797">
    <property type="entry name" value="PR-1-like"/>
    <property type="match status" value="1"/>
</dbReference>
<keyword evidence="4" id="KW-1185">Reference proteome</keyword>
<proteinExistence type="predicted"/>
<dbReference type="PRINTS" id="PR00837">
    <property type="entry name" value="V5TPXLIKE"/>
</dbReference>
<evidence type="ECO:0000313" key="4">
    <source>
        <dbReference type="Proteomes" id="UP001159427"/>
    </source>
</evidence>
<comment type="caution">
    <text evidence="3">The sequence shown here is derived from an EMBL/GenBank/DDBJ whole genome shotgun (WGS) entry which is preliminary data.</text>
</comment>
<feature type="signal peptide" evidence="1">
    <location>
        <begin position="1"/>
        <end position="19"/>
    </location>
</feature>
<keyword evidence="1" id="KW-0732">Signal</keyword>
<dbReference type="InterPro" id="IPR001283">
    <property type="entry name" value="CRISP-related"/>
</dbReference>
<protein>
    <recommendedName>
        <fullName evidence="2">SCP domain-containing protein</fullName>
    </recommendedName>
</protein>
<evidence type="ECO:0000259" key="2">
    <source>
        <dbReference type="SMART" id="SM00198"/>
    </source>
</evidence>
<dbReference type="Pfam" id="PF00188">
    <property type="entry name" value="CAP"/>
    <property type="match status" value="1"/>
</dbReference>
<dbReference type="Gene3D" id="3.40.33.10">
    <property type="entry name" value="CAP"/>
    <property type="match status" value="1"/>
</dbReference>
<reference evidence="3 4" key="1">
    <citation type="submission" date="2022-05" db="EMBL/GenBank/DDBJ databases">
        <authorList>
            <consortium name="Genoscope - CEA"/>
            <person name="William W."/>
        </authorList>
    </citation>
    <scope>NUCLEOTIDE SEQUENCE [LARGE SCALE GENOMIC DNA]</scope>
</reference>